<gene>
    <name evidence="1" type="ORF">MIMGU_mgv11b023313mg</name>
</gene>
<sequence>MNYGSSSNQFDWVAYNEQILEEDNEAGKLEQLMNDYFVDNPVFHADDFRRQFGMKRHLLLRLVEDCEHSNPYFQRKLDRHKLGFSSLQKVTIMRMLVYAYSDAIDETFHMVETTATETLREFCKTILRLYKDEYVRAPTNADLTRLLDKAE</sequence>
<organism evidence="1 2">
    <name type="scientific">Erythranthe guttata</name>
    <name type="common">Yellow monkey flower</name>
    <name type="synonym">Mimulus guttatus</name>
    <dbReference type="NCBI Taxonomy" id="4155"/>
    <lineage>
        <taxon>Eukaryota</taxon>
        <taxon>Viridiplantae</taxon>
        <taxon>Streptophyta</taxon>
        <taxon>Embryophyta</taxon>
        <taxon>Tracheophyta</taxon>
        <taxon>Spermatophyta</taxon>
        <taxon>Magnoliopsida</taxon>
        <taxon>eudicotyledons</taxon>
        <taxon>Gunneridae</taxon>
        <taxon>Pentapetalae</taxon>
        <taxon>asterids</taxon>
        <taxon>lamiids</taxon>
        <taxon>Lamiales</taxon>
        <taxon>Phrymaceae</taxon>
        <taxon>Erythranthe</taxon>
    </lineage>
</organism>
<proteinExistence type="predicted"/>
<reference evidence="1 2" key="1">
    <citation type="journal article" date="2013" name="Proc. Natl. Acad. Sci. U.S.A.">
        <title>Fine-scale variation in meiotic recombination in Mimulus inferred from population shotgun sequencing.</title>
        <authorList>
            <person name="Hellsten U."/>
            <person name="Wright K.M."/>
            <person name="Jenkins J."/>
            <person name="Shu S."/>
            <person name="Yuan Y."/>
            <person name="Wessler S.R."/>
            <person name="Schmutz J."/>
            <person name="Willis J.H."/>
            <person name="Rokhsar D.S."/>
        </authorList>
    </citation>
    <scope>NUCLEOTIDE SEQUENCE [LARGE SCALE GENOMIC DNA]</scope>
    <source>
        <strain evidence="2">cv. DUN x IM62</strain>
    </source>
</reference>
<evidence type="ECO:0000313" key="1">
    <source>
        <dbReference type="EMBL" id="EYU26893.1"/>
    </source>
</evidence>
<name>A0A022QI17_ERYGU</name>
<dbReference type="Proteomes" id="UP000030748">
    <property type="component" value="Unassembled WGS sequence"/>
</dbReference>
<dbReference type="PANTHER" id="PTHR47150">
    <property type="entry name" value="OS12G0169200 PROTEIN"/>
    <property type="match status" value="1"/>
</dbReference>
<dbReference type="STRING" id="4155.A0A022QI17"/>
<evidence type="ECO:0000313" key="2">
    <source>
        <dbReference type="Proteomes" id="UP000030748"/>
    </source>
</evidence>
<accession>A0A022QI17</accession>
<dbReference type="EMBL" id="KI631555">
    <property type="protein sequence ID" value="EYU26893.1"/>
    <property type="molecule type" value="Genomic_DNA"/>
</dbReference>
<dbReference type="PANTHER" id="PTHR47150:SF6">
    <property type="entry name" value="OS01G0872900 PROTEIN"/>
    <property type="match status" value="1"/>
</dbReference>
<keyword evidence="2" id="KW-1185">Reference proteome</keyword>
<dbReference type="AlphaFoldDB" id="A0A022QI17"/>
<protein>
    <submittedName>
        <fullName evidence="1">Uncharacterized protein</fullName>
    </submittedName>
</protein>